<dbReference type="EC" id="1.20.4.1" evidence="4"/>
<dbReference type="InterPro" id="IPR036249">
    <property type="entry name" value="Thioredoxin-like_sf"/>
</dbReference>
<evidence type="ECO:0000256" key="4">
    <source>
        <dbReference type="RuleBase" id="RU362029"/>
    </source>
</evidence>
<dbReference type="PANTHER" id="PTHR30041:SF4">
    <property type="entry name" value="ARSENATE REDUCTASE"/>
    <property type="match status" value="1"/>
</dbReference>
<dbReference type="OrthoDB" id="9790554at2"/>
<dbReference type="PANTHER" id="PTHR30041">
    <property type="entry name" value="ARSENATE REDUCTASE"/>
    <property type="match status" value="1"/>
</dbReference>
<keyword evidence="2 4" id="KW-0560">Oxidoreductase</keyword>
<dbReference type="InterPro" id="IPR006659">
    <property type="entry name" value="Arsenate_reductase"/>
</dbReference>
<protein>
    <recommendedName>
        <fullName evidence="4">Arsenate reductase</fullName>
        <ecNumber evidence="4">1.20.4.1</ecNumber>
    </recommendedName>
</protein>
<evidence type="ECO:0000256" key="3">
    <source>
        <dbReference type="PROSITE-ProRule" id="PRU01282"/>
    </source>
</evidence>
<accession>A0A099K8V2</accession>
<dbReference type="SUPFAM" id="SSF52833">
    <property type="entry name" value="Thioredoxin-like"/>
    <property type="match status" value="1"/>
</dbReference>
<evidence type="ECO:0000313" key="5">
    <source>
        <dbReference type="EMBL" id="KGJ86705.1"/>
    </source>
</evidence>
<evidence type="ECO:0000256" key="1">
    <source>
        <dbReference type="ARBA" id="ARBA00007198"/>
    </source>
</evidence>
<dbReference type="Proteomes" id="UP000029843">
    <property type="component" value="Unassembled WGS sequence"/>
</dbReference>
<dbReference type="PATRIC" id="fig|28229.4.peg.4374"/>
<dbReference type="Pfam" id="PF03960">
    <property type="entry name" value="ArsC"/>
    <property type="match status" value="1"/>
</dbReference>
<comment type="catalytic activity">
    <reaction evidence="4">
        <text>[glutaredoxin]-dithiol + arsenate + glutathione + H(+) = glutathionyl-S-S-[glutaredoxin] + arsenite + H2O</text>
        <dbReference type="Rhea" id="RHEA:22016"/>
        <dbReference type="Rhea" id="RHEA-COMP:10729"/>
        <dbReference type="Rhea" id="RHEA-COMP:17668"/>
        <dbReference type="ChEBI" id="CHEBI:15377"/>
        <dbReference type="ChEBI" id="CHEBI:15378"/>
        <dbReference type="ChEBI" id="CHEBI:29242"/>
        <dbReference type="ChEBI" id="CHEBI:29950"/>
        <dbReference type="ChEBI" id="CHEBI:48597"/>
        <dbReference type="ChEBI" id="CHEBI:57925"/>
        <dbReference type="ChEBI" id="CHEBI:146199"/>
        <dbReference type="EC" id="1.20.4.1"/>
    </reaction>
</comment>
<dbReference type="InterPro" id="IPR006660">
    <property type="entry name" value="Arsenate_reductase-like"/>
</dbReference>
<dbReference type="CDD" id="cd03034">
    <property type="entry name" value="ArsC_ArsC"/>
    <property type="match status" value="1"/>
</dbReference>
<sequence length="118" mass="13385">MFTIYHNSRCSKSRQTLALLEAEAQKTQQEVTIVEYLKTPLDQAQIKQLLAQLNCSAIEMMRVKEAEFTESNLKEANEEELINAMANTAKLIERPIVTDGSKAIIGRPPENVLTFFKQ</sequence>
<gene>
    <name evidence="5" type="ORF">ND2E_0877</name>
</gene>
<evidence type="ECO:0000256" key="2">
    <source>
        <dbReference type="ARBA" id="ARBA00023002"/>
    </source>
</evidence>
<reference evidence="5 6" key="1">
    <citation type="submission" date="2014-08" db="EMBL/GenBank/DDBJ databases">
        <title>Genomic and Phenotypic Diversity of Colwellia psychrerythraea strains from Disparate Marine Basins.</title>
        <authorList>
            <person name="Techtmann S.M."/>
            <person name="Stelling S.C."/>
            <person name="Utturkar S.M."/>
            <person name="Alshibli N."/>
            <person name="Harris A."/>
            <person name="Brown S.D."/>
            <person name="Hazen T.C."/>
        </authorList>
    </citation>
    <scope>NUCLEOTIDE SEQUENCE [LARGE SCALE GENOMIC DNA]</scope>
    <source>
        <strain evidence="5 6">ND2E</strain>
    </source>
</reference>
<name>A0A099K8V2_COLPS</name>
<dbReference type="GO" id="GO:0008794">
    <property type="term" value="F:arsenate reductase (glutaredoxin) activity"/>
    <property type="evidence" value="ECO:0007669"/>
    <property type="project" value="UniProtKB-UniRule"/>
</dbReference>
<dbReference type="NCBIfam" id="TIGR00014">
    <property type="entry name" value="arsC"/>
    <property type="match status" value="1"/>
</dbReference>
<dbReference type="Gene3D" id="3.40.30.10">
    <property type="entry name" value="Glutaredoxin"/>
    <property type="match status" value="1"/>
</dbReference>
<dbReference type="PROSITE" id="PS51353">
    <property type="entry name" value="ARSC"/>
    <property type="match status" value="1"/>
</dbReference>
<comment type="caution">
    <text evidence="5">The sequence shown here is derived from an EMBL/GenBank/DDBJ whole genome shotgun (WGS) entry which is preliminary data.</text>
</comment>
<evidence type="ECO:0000313" key="6">
    <source>
        <dbReference type="Proteomes" id="UP000029843"/>
    </source>
</evidence>
<dbReference type="RefSeq" id="WP_033095916.1">
    <property type="nucleotide sequence ID" value="NZ_JQED01000056.1"/>
</dbReference>
<proteinExistence type="inferred from homology"/>
<comment type="similarity">
    <text evidence="1 3 4">Belongs to the ArsC family.</text>
</comment>
<dbReference type="AlphaFoldDB" id="A0A099K8V2"/>
<dbReference type="EMBL" id="JQED01000056">
    <property type="protein sequence ID" value="KGJ86705.1"/>
    <property type="molecule type" value="Genomic_DNA"/>
</dbReference>
<organism evidence="5 6">
    <name type="scientific">Colwellia psychrerythraea</name>
    <name type="common">Vibrio psychroerythus</name>
    <dbReference type="NCBI Taxonomy" id="28229"/>
    <lineage>
        <taxon>Bacteria</taxon>
        <taxon>Pseudomonadati</taxon>
        <taxon>Pseudomonadota</taxon>
        <taxon>Gammaproteobacteria</taxon>
        <taxon>Alteromonadales</taxon>
        <taxon>Colwelliaceae</taxon>
        <taxon>Colwellia</taxon>
    </lineage>
</organism>